<dbReference type="InterPro" id="IPR003587">
    <property type="entry name" value="Hint_dom_N"/>
</dbReference>
<dbReference type="SMART" id="SM00306">
    <property type="entry name" value="HintN"/>
    <property type="match status" value="1"/>
</dbReference>
<evidence type="ECO:0000259" key="11">
    <source>
        <dbReference type="SMART" id="SM00306"/>
    </source>
</evidence>
<dbReference type="Pfam" id="PF17975">
    <property type="entry name" value="RNR_Alpha"/>
    <property type="match status" value="1"/>
</dbReference>
<protein>
    <recommendedName>
        <fullName evidence="3">ribonucleoside-triphosphate reductase (thioredoxin)</fullName>
        <ecNumber evidence="3">1.17.4.2</ecNumber>
    </recommendedName>
</protein>
<dbReference type="PROSITE" id="PS50818">
    <property type="entry name" value="INTEIN_C_TER"/>
    <property type="match status" value="1"/>
</dbReference>
<dbReference type="AlphaFoldDB" id="A0A6C0I8P8"/>
<accession>A0A6C0I8P8</accession>
<dbReference type="GO" id="GO:0004748">
    <property type="term" value="F:ribonucleoside-diphosphate reductase activity, thioredoxin disulfide as acceptor"/>
    <property type="evidence" value="ECO:0007669"/>
    <property type="project" value="TreeGrafter"/>
</dbReference>
<dbReference type="NCBIfam" id="TIGR01443">
    <property type="entry name" value="intein_Cterm"/>
    <property type="match status" value="1"/>
</dbReference>
<feature type="domain" description="Hint" evidence="11">
    <location>
        <begin position="269"/>
        <end position="360"/>
    </location>
</feature>
<dbReference type="PANTHER" id="PTHR43371">
    <property type="entry name" value="VITAMIN B12-DEPENDENT RIBONUCLEOTIDE REDUCTASE"/>
    <property type="match status" value="1"/>
</dbReference>
<comment type="catalytic activity">
    <reaction evidence="10">
        <text>a 2'-deoxyribonucleoside 5'-triphosphate + [thioredoxin]-disulfide + H2O = a ribonucleoside 5'-triphosphate + [thioredoxin]-dithiol</text>
        <dbReference type="Rhea" id="RHEA:12701"/>
        <dbReference type="Rhea" id="RHEA-COMP:10698"/>
        <dbReference type="Rhea" id="RHEA-COMP:10700"/>
        <dbReference type="ChEBI" id="CHEBI:15377"/>
        <dbReference type="ChEBI" id="CHEBI:29950"/>
        <dbReference type="ChEBI" id="CHEBI:50058"/>
        <dbReference type="ChEBI" id="CHEBI:61557"/>
        <dbReference type="ChEBI" id="CHEBI:61560"/>
        <dbReference type="EC" id="1.17.4.2"/>
    </reaction>
</comment>
<name>A0A6C0I8P8_9ZZZZ</name>
<reference evidence="12" key="1">
    <citation type="journal article" date="2020" name="Nature">
        <title>Giant virus diversity and host interactions through global metagenomics.</title>
        <authorList>
            <person name="Schulz F."/>
            <person name="Roux S."/>
            <person name="Paez-Espino D."/>
            <person name="Jungbluth S."/>
            <person name="Walsh D.A."/>
            <person name="Denef V.J."/>
            <person name="McMahon K.D."/>
            <person name="Konstantinidis K.T."/>
            <person name="Eloe-Fadrosh E.A."/>
            <person name="Kyrpides N.C."/>
            <person name="Woyke T."/>
        </authorList>
    </citation>
    <scope>NUCLEOTIDE SEQUENCE</scope>
    <source>
        <strain evidence="12">GVMAG-M-3300023184-53</strain>
    </source>
</reference>
<evidence type="ECO:0000256" key="2">
    <source>
        <dbReference type="ARBA" id="ARBA00005654"/>
    </source>
</evidence>
<keyword evidence="6" id="KW-0560">Oxidoreductase</keyword>
<evidence type="ECO:0000256" key="1">
    <source>
        <dbReference type="ARBA" id="ARBA00001922"/>
    </source>
</evidence>
<evidence type="ECO:0000256" key="8">
    <source>
        <dbReference type="ARBA" id="ARBA00023284"/>
    </source>
</evidence>
<dbReference type="EMBL" id="MN740136">
    <property type="protein sequence ID" value="QHT89129.1"/>
    <property type="molecule type" value="Genomic_DNA"/>
</dbReference>
<dbReference type="GO" id="GO:0008998">
    <property type="term" value="F:ribonucleoside-triphosphate reductase (thioredoxin) activity"/>
    <property type="evidence" value="ECO:0007669"/>
    <property type="project" value="UniProtKB-EC"/>
</dbReference>
<evidence type="ECO:0000313" key="12">
    <source>
        <dbReference type="EMBL" id="QHT89129.1"/>
    </source>
</evidence>
<keyword evidence="5" id="KW-0235">DNA replication</keyword>
<evidence type="ECO:0000256" key="4">
    <source>
        <dbReference type="ARBA" id="ARBA00022628"/>
    </source>
</evidence>
<evidence type="ECO:0000256" key="5">
    <source>
        <dbReference type="ARBA" id="ARBA00022705"/>
    </source>
</evidence>
<dbReference type="Pfam" id="PF21995">
    <property type="entry name" value="RNR-II_ins_dom"/>
    <property type="match status" value="1"/>
</dbReference>
<organism evidence="12">
    <name type="scientific">viral metagenome</name>
    <dbReference type="NCBI Taxonomy" id="1070528"/>
    <lineage>
        <taxon>unclassified sequences</taxon>
        <taxon>metagenomes</taxon>
        <taxon>organismal metagenomes</taxon>
    </lineage>
</organism>
<evidence type="ECO:0000256" key="10">
    <source>
        <dbReference type="ARBA" id="ARBA00048987"/>
    </source>
</evidence>
<dbReference type="SUPFAM" id="SSF51294">
    <property type="entry name" value="Hedgehog/intein (Hint) domain"/>
    <property type="match status" value="1"/>
</dbReference>
<evidence type="ECO:0000256" key="9">
    <source>
        <dbReference type="ARBA" id="ARBA00023285"/>
    </source>
</evidence>
<comment type="cofactor">
    <cofactor evidence="1">
        <name>adenosylcob(III)alamin</name>
        <dbReference type="ChEBI" id="CHEBI:18408"/>
    </cofactor>
</comment>
<keyword evidence="9" id="KW-0170">Cobalt</keyword>
<evidence type="ECO:0000256" key="7">
    <source>
        <dbReference type="ARBA" id="ARBA00023157"/>
    </source>
</evidence>
<keyword evidence="4" id="KW-0846">Cobalamin</keyword>
<dbReference type="InterPro" id="IPR036844">
    <property type="entry name" value="Hint_dom_sf"/>
</dbReference>
<dbReference type="GO" id="GO:0006260">
    <property type="term" value="P:DNA replication"/>
    <property type="evidence" value="ECO:0007669"/>
    <property type="project" value="UniProtKB-KW"/>
</dbReference>
<comment type="similarity">
    <text evidence="2">Belongs to the class II ribonucleoside-triphosphate reductase family.</text>
</comment>
<dbReference type="EC" id="1.17.4.2" evidence="3"/>
<proteinExistence type="inferred from homology"/>
<keyword evidence="7" id="KW-1015">Disulfide bond</keyword>
<dbReference type="GO" id="GO:0031419">
    <property type="term" value="F:cobalamin binding"/>
    <property type="evidence" value="ECO:0007669"/>
    <property type="project" value="UniProtKB-KW"/>
</dbReference>
<dbReference type="CDD" id="cd00081">
    <property type="entry name" value="Hint"/>
    <property type="match status" value="1"/>
</dbReference>
<dbReference type="InterPro" id="IPR040763">
    <property type="entry name" value="RNR_alpha_hel"/>
</dbReference>
<dbReference type="InterPro" id="IPR050862">
    <property type="entry name" value="RdRp_reductase_class-2"/>
</dbReference>
<dbReference type="SUPFAM" id="SSF51998">
    <property type="entry name" value="PFL-like glycyl radical enzymes"/>
    <property type="match status" value="2"/>
</dbReference>
<dbReference type="Gene3D" id="2.170.16.10">
    <property type="entry name" value="Hedgehog/Intein (Hint) domain"/>
    <property type="match status" value="1"/>
</dbReference>
<dbReference type="InterPro" id="IPR054158">
    <property type="entry name" value="RNR-II_ins_dom"/>
</dbReference>
<keyword evidence="8" id="KW-0676">Redox-active center</keyword>
<dbReference type="InterPro" id="IPR030934">
    <property type="entry name" value="Intein_C"/>
</dbReference>
<evidence type="ECO:0000256" key="3">
    <source>
        <dbReference type="ARBA" id="ARBA00012275"/>
    </source>
</evidence>
<dbReference type="PANTHER" id="PTHR43371:SF1">
    <property type="entry name" value="RIBONUCLEOSIDE-DIPHOSPHATE REDUCTASE"/>
    <property type="match status" value="1"/>
</dbReference>
<evidence type="ECO:0000256" key="6">
    <source>
        <dbReference type="ARBA" id="ARBA00023002"/>
    </source>
</evidence>
<dbReference type="Gene3D" id="3.20.70.20">
    <property type="match status" value="4"/>
</dbReference>
<sequence>MDSFKLDPAFIKNFSTKQAPFGFNGLGELVYMRTYSRLKTDGTNEKWYETIQRVVEGTYNLQKKQIDQLCLGWNPEQAQASAQEMYTRMFEMKFLPPGRGLWAMGTDIVTKKGLGASLNNCGFISTKNIEIKDSFASPFCFTMDMSMLGVGVGFDTEGAGNFIVQSPNVHSNFFVVQDTREGWVDSLRVLLDAYTGKWGYNSFDYSQIRPIGIPLKTFGGVSSGPGPLIELHKKVIQVLDKNIGAPITVTTIVDIMNLIGKCVVSGNLRRCLPKGTLVHAQHGLIPIESVKPGTMVHTASGLAECAELLYQGSQEVITICTELGEFECTEKHKIAVMDSHGYTWKMACELLPGDHLVFPEHIVSGTVMTLDTIESFGMIGRLSGNISKGVEVINSMFDYLIKDFCKKGLYVPTLVLIGSPEVKESYLNGLYETNHNKTFDSIDFAKQLQALHASLGQPVKLIKNENNVRLENMNKSGKLTPIKFTGILRTGKVCETYDISVPGANEFIAAEGLLVHNTALISFGAKDSTEFMDLKDYSKNPHRMEYGWTSNNSIFAELGMDYTNVAERICINGEPGLAWLGNMRNYSRMCDPPDNKDYRVMGGNPCLEQSLEHSELCNLSENFLNRHDSLEDFLRTLKFSYLYSKTVTLCSTHCEETNRVQLRNRRIGCSVSGVAQFLAKHDLHTLNQWLNNGYSVINSWDKVYSEWLCIPRSIKMTSVKPSGTVSLLAGATPGMHYPESRFYIRRMRLSNISPLLPSLRDAGYPVEPCFGSENDTVVVEIPIDVGEGIRTVNDVSMWEQLSLAANMQRWWADNQVSCTITFNPKTEGSQIANALDYFQYHLKGISFLPKCDFGAFPQMPYEEITENEYQVKRDSLKVLKISTMSQDSEGEKYCDGDSCVRN</sequence>